<dbReference type="Proteomes" id="UP000649617">
    <property type="component" value="Unassembled WGS sequence"/>
</dbReference>
<keyword evidence="2" id="KW-1185">Reference proteome</keyword>
<evidence type="ECO:0000313" key="1">
    <source>
        <dbReference type="EMBL" id="CAE7470374.1"/>
    </source>
</evidence>
<gene>
    <name evidence="1" type="ORF">SPIL2461_LOCUS11899</name>
</gene>
<protein>
    <submittedName>
        <fullName evidence="1">Uncharacterized protein</fullName>
    </submittedName>
</protein>
<reference evidence="1" key="1">
    <citation type="submission" date="2021-02" db="EMBL/GenBank/DDBJ databases">
        <authorList>
            <person name="Dougan E. K."/>
            <person name="Rhodes N."/>
            <person name="Thang M."/>
            <person name="Chan C."/>
        </authorList>
    </citation>
    <scope>NUCLEOTIDE SEQUENCE</scope>
</reference>
<proteinExistence type="predicted"/>
<evidence type="ECO:0000313" key="2">
    <source>
        <dbReference type="Proteomes" id="UP000649617"/>
    </source>
</evidence>
<dbReference type="EMBL" id="CAJNIZ010023623">
    <property type="protein sequence ID" value="CAE7470374.1"/>
    <property type="molecule type" value="Genomic_DNA"/>
</dbReference>
<dbReference type="OrthoDB" id="447406at2759"/>
<dbReference type="AlphaFoldDB" id="A0A812SE68"/>
<organism evidence="1 2">
    <name type="scientific">Symbiodinium pilosum</name>
    <name type="common">Dinoflagellate</name>
    <dbReference type="NCBI Taxonomy" id="2952"/>
    <lineage>
        <taxon>Eukaryota</taxon>
        <taxon>Sar</taxon>
        <taxon>Alveolata</taxon>
        <taxon>Dinophyceae</taxon>
        <taxon>Suessiales</taxon>
        <taxon>Symbiodiniaceae</taxon>
        <taxon>Symbiodinium</taxon>
    </lineage>
</organism>
<name>A0A812SE68_SYMPI</name>
<comment type="caution">
    <text evidence="1">The sequence shown here is derived from an EMBL/GenBank/DDBJ whole genome shotgun (WGS) entry which is preliminary data.</text>
</comment>
<sequence length="325" mass="37029">ADAARQALFIRARLDLHSAEAAAVHHLRPHGELLEAYEWHQVSARRQSNYLDGLRSGGLPGSGQGQTECFFVVASEILYHDAQAATMLLNTLIGELRRRDDVDWDKVEHIICAADCGPHFRSKENVDHYCVVLPKVLGVSVEVCWLGEQHGKSGVDRCFRWCNQWVSTYTQTRNIHGISDLKECFSEGAAMMMAEDPRGARIAVLHFEPGPKRPSKRIYFRSGNFKMSRTYSLTGKLSPHNRLGVSIRNKHFSDMVGDGDLLEWDVLEEIKEAIIPWRRAYYDQPCVWEQPGPQAGEANPLARRHAEQFDFVTQEMRNPRRSFLE</sequence>
<accession>A0A812SE68</accession>
<feature type="non-terminal residue" evidence="1">
    <location>
        <position position="1"/>
    </location>
</feature>